<evidence type="ECO:0000256" key="4">
    <source>
        <dbReference type="ARBA" id="ARBA00022837"/>
    </source>
</evidence>
<dbReference type="AlphaFoldDB" id="A0A174FEC4"/>
<dbReference type="GO" id="GO:0047753">
    <property type="term" value="F:choline-sulfatase activity"/>
    <property type="evidence" value="ECO:0007669"/>
    <property type="project" value="UniProtKB-EC"/>
</dbReference>
<dbReference type="PANTHER" id="PTHR42693">
    <property type="entry name" value="ARYLSULFATASE FAMILY MEMBER"/>
    <property type="match status" value="1"/>
</dbReference>
<dbReference type="CDD" id="cd16149">
    <property type="entry name" value="sulfatase_like"/>
    <property type="match status" value="1"/>
</dbReference>
<organism evidence="6 7">
    <name type="scientific">Hungatella hathewayi</name>
    <dbReference type="NCBI Taxonomy" id="154046"/>
    <lineage>
        <taxon>Bacteria</taxon>
        <taxon>Bacillati</taxon>
        <taxon>Bacillota</taxon>
        <taxon>Clostridia</taxon>
        <taxon>Lachnospirales</taxon>
        <taxon>Lachnospiraceae</taxon>
        <taxon>Hungatella</taxon>
    </lineage>
</organism>
<keyword evidence="2" id="KW-0479">Metal-binding</keyword>
<dbReference type="RefSeq" id="WP_055656138.1">
    <property type="nucleotide sequence ID" value="NZ_CABIXC010000007.1"/>
</dbReference>
<keyword evidence="3 6" id="KW-0378">Hydrolase</keyword>
<dbReference type="InterPro" id="IPR024607">
    <property type="entry name" value="Sulfatase_CS"/>
</dbReference>
<dbReference type="SUPFAM" id="SSF53649">
    <property type="entry name" value="Alkaline phosphatase-like"/>
    <property type="match status" value="1"/>
</dbReference>
<dbReference type="GO" id="GO:0046872">
    <property type="term" value="F:metal ion binding"/>
    <property type="evidence" value="ECO:0007669"/>
    <property type="project" value="UniProtKB-KW"/>
</dbReference>
<dbReference type="InterPro" id="IPR000917">
    <property type="entry name" value="Sulfatase_N"/>
</dbReference>
<keyword evidence="4" id="KW-0106">Calcium</keyword>
<dbReference type="PANTHER" id="PTHR42693:SF53">
    <property type="entry name" value="ENDO-4-O-SULFATASE"/>
    <property type="match status" value="1"/>
</dbReference>
<accession>A0A174FEC4</accession>
<proteinExistence type="inferred from homology"/>
<evidence type="ECO:0000313" key="6">
    <source>
        <dbReference type="EMBL" id="CUO46465.1"/>
    </source>
</evidence>
<protein>
    <submittedName>
        <fullName evidence="6">N-acetylgalactosamine 6-sulfate sulfatase</fullName>
        <ecNumber evidence="6">3.1.6.6</ecNumber>
    </submittedName>
</protein>
<reference evidence="6 7" key="1">
    <citation type="submission" date="2015-09" db="EMBL/GenBank/DDBJ databases">
        <authorList>
            <consortium name="Pathogen Informatics"/>
        </authorList>
    </citation>
    <scope>NUCLEOTIDE SEQUENCE [LARGE SCALE GENOMIC DNA]</scope>
    <source>
        <strain evidence="6 7">2789STDY5608850</strain>
    </source>
</reference>
<evidence type="ECO:0000256" key="1">
    <source>
        <dbReference type="ARBA" id="ARBA00008779"/>
    </source>
</evidence>
<evidence type="ECO:0000256" key="3">
    <source>
        <dbReference type="ARBA" id="ARBA00022801"/>
    </source>
</evidence>
<dbReference type="InterPro" id="IPR017850">
    <property type="entry name" value="Alkaline_phosphatase_core_sf"/>
</dbReference>
<feature type="domain" description="Sulfatase N-terminal" evidence="5">
    <location>
        <begin position="6"/>
        <end position="336"/>
    </location>
</feature>
<evidence type="ECO:0000259" key="5">
    <source>
        <dbReference type="Pfam" id="PF00884"/>
    </source>
</evidence>
<dbReference type="GO" id="GO:0004065">
    <property type="term" value="F:arylsulfatase activity"/>
    <property type="evidence" value="ECO:0007669"/>
    <property type="project" value="TreeGrafter"/>
</dbReference>
<gene>
    <name evidence="6" type="primary">betC_9</name>
    <name evidence="6" type="ORF">ERS852407_02884</name>
</gene>
<dbReference type="Gene3D" id="3.40.720.10">
    <property type="entry name" value="Alkaline Phosphatase, subunit A"/>
    <property type="match status" value="1"/>
</dbReference>
<dbReference type="Proteomes" id="UP000095651">
    <property type="component" value="Unassembled WGS sequence"/>
</dbReference>
<dbReference type="EC" id="3.1.6.6" evidence="6"/>
<dbReference type="PROSITE" id="PS00523">
    <property type="entry name" value="SULFATASE_1"/>
    <property type="match status" value="1"/>
</dbReference>
<dbReference type="InterPro" id="IPR050738">
    <property type="entry name" value="Sulfatase"/>
</dbReference>
<comment type="similarity">
    <text evidence="1">Belongs to the sulfatase family.</text>
</comment>
<dbReference type="EMBL" id="CYZE01000007">
    <property type="protein sequence ID" value="CUO46465.1"/>
    <property type="molecule type" value="Genomic_DNA"/>
</dbReference>
<sequence>MAGKKPNVVFILTDDQGIWSMGCYGNYEIRTPNLDKLARQGVRFDNFFCTSPVCSPARASLLTGKIPSQHGILDYLSGGNGGASQAAIEFLKDHRGYTDILAEEGYTCGLSGKWHLGDGGHPQKGFSFWYAHQKGGGPYYNAPMFRDGKKVEEEGYITDIITDEAISFIDREKNKKQPFYLSVHYTAPHSPWIDCHPKKYTDLYEDCPFETCPQGETHPWAKTEVLAGYQRPRESLIGYFAAVTAMDDNVGRILKKLEEENLMEDTLIIFSSDNGFNCGHHGIWGKGNGTFPLNMYDSSVKVPLIMCHKGHIPENQVCDEMHSGYDFMPTLLEYLGFENDEADELPGKSFLPALMGQEHKNEDGRVVVFDEYGPVRMIRSRKYKLVHRYPYGPDEFYDLEADPGETHNGIEDEQYQDMIQDMKKQMELWFLQYVDPRIDGAKEPVMGGGQRDLAGLLGPGINVYGENI</sequence>
<dbReference type="Pfam" id="PF00884">
    <property type="entry name" value="Sulfatase"/>
    <property type="match status" value="1"/>
</dbReference>
<evidence type="ECO:0000256" key="2">
    <source>
        <dbReference type="ARBA" id="ARBA00022723"/>
    </source>
</evidence>
<name>A0A174FEC4_9FIRM</name>
<evidence type="ECO:0000313" key="7">
    <source>
        <dbReference type="Proteomes" id="UP000095651"/>
    </source>
</evidence>